<dbReference type="PIRSF" id="PIRSF016578">
    <property type="entry name" value="HsaA"/>
    <property type="match status" value="1"/>
</dbReference>
<dbReference type="GO" id="GO:0004497">
    <property type="term" value="F:monooxygenase activity"/>
    <property type="evidence" value="ECO:0007669"/>
    <property type="project" value="UniProtKB-KW"/>
</dbReference>
<dbReference type="Gene3D" id="1.20.140.10">
    <property type="entry name" value="Butyryl-CoA Dehydrogenase, subunit A, domain 3"/>
    <property type="match status" value="1"/>
</dbReference>
<dbReference type="GO" id="GO:0050660">
    <property type="term" value="F:flavin adenine dinucleotide binding"/>
    <property type="evidence" value="ECO:0007669"/>
    <property type="project" value="InterPro"/>
</dbReference>
<dbReference type="Gene3D" id="1.10.540.10">
    <property type="entry name" value="Acyl-CoA dehydrogenase/oxidase, N-terminal domain"/>
    <property type="match status" value="1"/>
</dbReference>
<dbReference type="RefSeq" id="WP_108915916.1">
    <property type="nucleotide sequence ID" value="NZ_BGJY01000006.1"/>
</dbReference>
<comment type="similarity">
    <text evidence="8">Belongs to the DszC flavin monooxygenase family.</text>
</comment>
<dbReference type="SUPFAM" id="SSF56645">
    <property type="entry name" value="Acyl-CoA dehydrogenase NM domain-like"/>
    <property type="match status" value="1"/>
</dbReference>
<evidence type="ECO:0000259" key="16">
    <source>
        <dbReference type="Pfam" id="PF08028"/>
    </source>
</evidence>
<dbReference type="Gene3D" id="2.40.110.10">
    <property type="entry name" value="Butyryl-CoA Dehydrogenase, subunit A, domain 2"/>
    <property type="match status" value="1"/>
</dbReference>
<keyword evidence="2" id="KW-0285">Flavoprotein</keyword>
<evidence type="ECO:0000256" key="8">
    <source>
        <dbReference type="ARBA" id="ARBA00034317"/>
    </source>
</evidence>
<sequence length="388" mass="42299">MSDRIVEIRATAVALERLLAALASNAAQRDKQGSTAKHERDLIRDSGLLTLSIPHEFGGGGADWVEIFAIIRRMAAVDSSLAHLFAFHHLMIATLQFFGTAEQTRRAMEKTVRENCFWGNAVNPKDSRLRLRRQGESYRLDGAKSFCSGASDSDMLVVSALDDLEKLKIVVIPTRRGGIRIHDDWDNMGQRQTDSGSVSFDAVEVREDELLVSPGPLGSPFATLRPCLAQLILVAIYVGLARGALDSAIGYVRELPGDGVARIGGDPFTLHTTGELWAQVCGAEALVDRAVQSFQRGWTRGDAITPQERGAIAIDVATAKVASARAALDVGSRMFDIMGARATTARAGLDRFWRNARTHTLHDPLDHKLKELGDFALNGAYPMPSFYS</sequence>
<dbReference type="InterPro" id="IPR036250">
    <property type="entry name" value="AcylCo_DH-like_C"/>
</dbReference>
<comment type="caution">
    <text evidence="17">The sequence shown here is derived from an EMBL/GenBank/DDBJ whole genome shotgun (WGS) entry which is preliminary data.</text>
</comment>
<keyword evidence="5" id="KW-0560">Oxidoreductase</keyword>
<evidence type="ECO:0000256" key="1">
    <source>
        <dbReference type="ARBA" id="ARBA00004496"/>
    </source>
</evidence>
<dbReference type="InterPro" id="IPR009100">
    <property type="entry name" value="AcylCoA_DH/oxidase_NM_dom_sf"/>
</dbReference>
<gene>
    <name evidence="17" type="ORF">C5689_03650</name>
</gene>
<name>A0A2U1SUE6_METSR</name>
<comment type="pathway">
    <text evidence="7">Sulfur metabolism; dibenzothiophene degradation.</text>
</comment>
<dbReference type="InterPro" id="IPR013107">
    <property type="entry name" value="Acyl-CoA_DH_C"/>
</dbReference>
<evidence type="ECO:0000256" key="11">
    <source>
        <dbReference type="ARBA" id="ARBA00047859"/>
    </source>
</evidence>
<reference evidence="17 18" key="1">
    <citation type="journal article" date="2018" name="Appl. Microbiol. Biotechnol.">
        <title>Co-cultivation of the strictly anaerobic methanogen Methanosarcina barkeri with aerobic methanotrophs in an oxygen-limited membrane bioreactor.</title>
        <authorList>
            <person name="In 't Zandt M.H."/>
            <person name="van den Bosch T.J.M."/>
            <person name="Rijkers R."/>
            <person name="van Kessel M.A.H.J."/>
            <person name="Jetten M.S.M."/>
            <person name="Welte C.U."/>
        </authorList>
    </citation>
    <scope>NUCLEOTIDE SEQUENCE [LARGE SCALE GENOMIC DNA]</scope>
    <source>
        <strain evidence="17 18">DSM 17706</strain>
    </source>
</reference>
<keyword evidence="3" id="KW-0288">FMN</keyword>
<proteinExistence type="inferred from homology"/>
<dbReference type="FunFam" id="2.40.110.10:FF:000020">
    <property type="entry name" value="Putative acyl-CoA dehydrogenase YdbM"/>
    <property type="match status" value="1"/>
</dbReference>
<evidence type="ECO:0000256" key="13">
    <source>
        <dbReference type="ARBA" id="ARBA00049456"/>
    </source>
</evidence>
<evidence type="ECO:0000256" key="5">
    <source>
        <dbReference type="ARBA" id="ARBA00023002"/>
    </source>
</evidence>
<dbReference type="InterPro" id="IPR006091">
    <property type="entry name" value="Acyl-CoA_Oxase/DH_mid-dom"/>
</dbReference>
<dbReference type="EMBL" id="PUIV01000003">
    <property type="protein sequence ID" value="PWB95245.1"/>
    <property type="molecule type" value="Genomic_DNA"/>
</dbReference>
<evidence type="ECO:0000313" key="17">
    <source>
        <dbReference type="EMBL" id="PWB95245.1"/>
    </source>
</evidence>
<dbReference type="Proteomes" id="UP000245137">
    <property type="component" value="Unassembled WGS sequence"/>
</dbReference>
<feature type="domain" description="Acyl-CoA dehydrogenase C-terminal" evidence="16">
    <location>
        <begin position="232"/>
        <end position="363"/>
    </location>
</feature>
<keyword evidence="6 17" id="KW-0503">Monooxygenase</keyword>
<dbReference type="OrthoDB" id="6184213at2"/>
<evidence type="ECO:0000256" key="10">
    <source>
        <dbReference type="ARBA" id="ARBA00034345"/>
    </source>
</evidence>
<keyword evidence="4" id="KW-0547">Nucleotide-binding</keyword>
<dbReference type="PANTHER" id="PTHR43884">
    <property type="entry name" value="ACYL-COA DEHYDROGENASE"/>
    <property type="match status" value="1"/>
</dbReference>
<evidence type="ECO:0000256" key="4">
    <source>
        <dbReference type="ARBA" id="ARBA00022741"/>
    </source>
</evidence>
<dbReference type="EC" id="1.14.14.21" evidence="9"/>
<comment type="catalytic activity">
    <reaction evidence="13">
        <text>dibenzothiophene + 2 FMNH2 + 2 O2 = dibenzothiophene 5,5-dioxide + 2 FMN + 2 H2O + 2 H(+)</text>
        <dbReference type="Rhea" id="RHEA:49072"/>
        <dbReference type="ChEBI" id="CHEBI:15377"/>
        <dbReference type="ChEBI" id="CHEBI:15378"/>
        <dbReference type="ChEBI" id="CHEBI:15379"/>
        <dbReference type="ChEBI" id="CHEBI:23681"/>
        <dbReference type="ChEBI" id="CHEBI:57618"/>
        <dbReference type="ChEBI" id="CHEBI:58210"/>
        <dbReference type="ChEBI" id="CHEBI:90356"/>
        <dbReference type="EC" id="1.14.14.21"/>
    </reaction>
</comment>
<accession>A0A2U1SUE6</accession>
<protein>
    <recommendedName>
        <fullName evidence="10">Dibenzothiophene monooxygenase</fullName>
        <ecNumber evidence="9">1.14.14.21</ecNumber>
    </recommendedName>
</protein>
<comment type="catalytic activity">
    <reaction evidence="12">
        <text>dibenzothiophene 5-oxide + FMNH2 + O2 = dibenzothiophene 5,5-dioxide + FMN + H2O + H(+)</text>
        <dbReference type="Rhea" id="RHEA:49080"/>
        <dbReference type="ChEBI" id="CHEBI:15377"/>
        <dbReference type="ChEBI" id="CHEBI:15378"/>
        <dbReference type="ChEBI" id="CHEBI:15379"/>
        <dbReference type="ChEBI" id="CHEBI:23683"/>
        <dbReference type="ChEBI" id="CHEBI:57618"/>
        <dbReference type="ChEBI" id="CHEBI:58210"/>
        <dbReference type="ChEBI" id="CHEBI:90356"/>
    </reaction>
</comment>
<dbReference type="GO" id="GO:0005737">
    <property type="term" value="C:cytoplasm"/>
    <property type="evidence" value="ECO:0007669"/>
    <property type="project" value="UniProtKB-SubCell"/>
</dbReference>
<keyword evidence="18" id="KW-1185">Reference proteome</keyword>
<dbReference type="InterPro" id="IPR013786">
    <property type="entry name" value="AcylCoA_DH/ox_N"/>
</dbReference>
<evidence type="ECO:0000256" key="12">
    <source>
        <dbReference type="ARBA" id="ARBA00048445"/>
    </source>
</evidence>
<dbReference type="GO" id="GO:0006552">
    <property type="term" value="P:L-leucine catabolic process"/>
    <property type="evidence" value="ECO:0007669"/>
    <property type="project" value="TreeGrafter"/>
</dbReference>
<evidence type="ECO:0000256" key="7">
    <source>
        <dbReference type="ARBA" id="ARBA00034307"/>
    </source>
</evidence>
<dbReference type="Pfam" id="PF08028">
    <property type="entry name" value="Acyl-CoA_dh_2"/>
    <property type="match status" value="1"/>
</dbReference>
<dbReference type="SUPFAM" id="SSF47203">
    <property type="entry name" value="Acyl-CoA dehydrogenase C-terminal domain-like"/>
    <property type="match status" value="1"/>
</dbReference>
<organism evidence="17 18">
    <name type="scientific">Methylosinus sporium</name>
    <dbReference type="NCBI Taxonomy" id="428"/>
    <lineage>
        <taxon>Bacteria</taxon>
        <taxon>Pseudomonadati</taxon>
        <taxon>Pseudomonadota</taxon>
        <taxon>Alphaproteobacteria</taxon>
        <taxon>Hyphomicrobiales</taxon>
        <taxon>Methylocystaceae</taxon>
        <taxon>Methylosinus</taxon>
    </lineage>
</organism>
<evidence type="ECO:0000313" key="18">
    <source>
        <dbReference type="Proteomes" id="UP000245137"/>
    </source>
</evidence>
<evidence type="ECO:0000256" key="2">
    <source>
        <dbReference type="ARBA" id="ARBA00022630"/>
    </source>
</evidence>
<feature type="domain" description="Acyl-CoA dehydrogenase/oxidase N-terminal" evidence="15">
    <location>
        <begin position="21"/>
        <end position="113"/>
    </location>
</feature>
<dbReference type="PANTHER" id="PTHR43884:SF12">
    <property type="entry name" value="ISOVALERYL-COA DEHYDROGENASE, MITOCHONDRIAL-RELATED"/>
    <property type="match status" value="1"/>
</dbReference>
<dbReference type="Pfam" id="PF02771">
    <property type="entry name" value="Acyl-CoA_dh_N"/>
    <property type="match status" value="1"/>
</dbReference>
<comment type="catalytic activity">
    <reaction evidence="11">
        <text>dibenzothiophene + FMNH2 + O2 = dibenzothiophene 5-oxide + FMN + H2O + H(+)</text>
        <dbReference type="Rhea" id="RHEA:49076"/>
        <dbReference type="ChEBI" id="CHEBI:15377"/>
        <dbReference type="ChEBI" id="CHEBI:15378"/>
        <dbReference type="ChEBI" id="CHEBI:15379"/>
        <dbReference type="ChEBI" id="CHEBI:23681"/>
        <dbReference type="ChEBI" id="CHEBI:23683"/>
        <dbReference type="ChEBI" id="CHEBI:57618"/>
        <dbReference type="ChEBI" id="CHEBI:58210"/>
    </reaction>
</comment>
<dbReference type="AlphaFoldDB" id="A0A2U1SUE6"/>
<dbReference type="Pfam" id="PF02770">
    <property type="entry name" value="Acyl-CoA_dh_M"/>
    <property type="match status" value="1"/>
</dbReference>
<dbReference type="InterPro" id="IPR037069">
    <property type="entry name" value="AcylCoA_DH/ox_N_sf"/>
</dbReference>
<evidence type="ECO:0000259" key="15">
    <source>
        <dbReference type="Pfam" id="PF02771"/>
    </source>
</evidence>
<dbReference type="InterPro" id="IPR046373">
    <property type="entry name" value="Acyl-CoA_Oxase/DH_mid-dom_sf"/>
</dbReference>
<evidence type="ECO:0000256" key="9">
    <source>
        <dbReference type="ARBA" id="ARBA00034328"/>
    </source>
</evidence>
<evidence type="ECO:0000256" key="3">
    <source>
        <dbReference type="ARBA" id="ARBA00022643"/>
    </source>
</evidence>
<feature type="domain" description="Acyl-CoA oxidase/dehydrogenase middle" evidence="14">
    <location>
        <begin position="129"/>
        <end position="203"/>
    </location>
</feature>
<comment type="subcellular location">
    <subcellularLocation>
        <location evidence="1">Cytoplasm</location>
    </subcellularLocation>
</comment>
<dbReference type="GO" id="GO:0008470">
    <property type="term" value="F:3-methylbutanoyl-CoA dehydrogenase activity"/>
    <property type="evidence" value="ECO:0007669"/>
    <property type="project" value="TreeGrafter"/>
</dbReference>
<evidence type="ECO:0000259" key="14">
    <source>
        <dbReference type="Pfam" id="PF02770"/>
    </source>
</evidence>
<evidence type="ECO:0000256" key="6">
    <source>
        <dbReference type="ARBA" id="ARBA00023033"/>
    </source>
</evidence>